<keyword evidence="7 8" id="KW-0275">Fatty acid biosynthesis</keyword>
<keyword evidence="1 8" id="KW-0444">Lipid biosynthesis</keyword>
<dbReference type="PATRIC" id="fig|67356.5.peg.1664"/>
<dbReference type="GO" id="GO:0005737">
    <property type="term" value="C:cytoplasm"/>
    <property type="evidence" value="ECO:0007669"/>
    <property type="project" value="UniProtKB-SubCell"/>
</dbReference>
<sequence>MSAAEALIAEALLNAPATVRGVGIDVVDVQRLRAMLERRGRPLYDRLFTPAELVLCEGGSPRHRANRLAGRIAAKEAVRKSLGAHGQGCGWLDVEIGRAESGQPLPRVSGRAEEAFRRASFTGLHLSITHEAGLALAIALAV</sequence>
<dbReference type="eggNOG" id="COG0736">
    <property type="taxonomic scope" value="Bacteria"/>
</dbReference>
<dbReference type="NCBIfam" id="TIGR00516">
    <property type="entry name" value="acpS"/>
    <property type="match status" value="1"/>
</dbReference>
<comment type="catalytic activity">
    <reaction evidence="8">
        <text>apo-[ACP] + CoA = holo-[ACP] + adenosine 3',5'-bisphosphate + H(+)</text>
        <dbReference type="Rhea" id="RHEA:12068"/>
        <dbReference type="Rhea" id="RHEA-COMP:9685"/>
        <dbReference type="Rhea" id="RHEA-COMP:9690"/>
        <dbReference type="ChEBI" id="CHEBI:15378"/>
        <dbReference type="ChEBI" id="CHEBI:29999"/>
        <dbReference type="ChEBI" id="CHEBI:57287"/>
        <dbReference type="ChEBI" id="CHEBI:58343"/>
        <dbReference type="ChEBI" id="CHEBI:64479"/>
        <dbReference type="EC" id="2.7.8.7"/>
    </reaction>
</comment>
<keyword evidence="5 8" id="KW-0460">Magnesium</keyword>
<dbReference type="HAMAP" id="MF_00101">
    <property type="entry name" value="AcpS"/>
    <property type="match status" value="1"/>
</dbReference>
<feature type="binding site" evidence="8">
    <location>
        <position position="76"/>
    </location>
    <ligand>
        <name>Mg(2+)</name>
        <dbReference type="ChEBI" id="CHEBI:18420"/>
    </ligand>
</feature>
<gene>
    <name evidence="10" type="primary">remD</name>
    <name evidence="8" type="synonym">acpS</name>
    <name evidence="11" type="ORF">ADK37_07645</name>
</gene>
<keyword evidence="6 8" id="KW-0443">Lipid metabolism</keyword>
<evidence type="ECO:0000256" key="1">
    <source>
        <dbReference type="ARBA" id="ARBA00022516"/>
    </source>
</evidence>
<evidence type="ECO:0000256" key="6">
    <source>
        <dbReference type="ARBA" id="ARBA00023098"/>
    </source>
</evidence>
<evidence type="ECO:0000313" key="12">
    <source>
        <dbReference type="Proteomes" id="UP000037251"/>
    </source>
</evidence>
<dbReference type="Proteomes" id="UP000037251">
    <property type="component" value="Unassembled WGS sequence"/>
</dbReference>
<comment type="similarity">
    <text evidence="8">Belongs to the P-Pant transferase superfamily. AcpS family.</text>
</comment>
<dbReference type="InterPro" id="IPR008278">
    <property type="entry name" value="4-PPantetheinyl_Trfase_dom"/>
</dbReference>
<dbReference type="GO" id="GO:0008897">
    <property type="term" value="F:holo-[acyl-carrier-protein] synthase activity"/>
    <property type="evidence" value="ECO:0007669"/>
    <property type="project" value="UniProtKB-UniRule"/>
</dbReference>
<dbReference type="AlphaFoldDB" id="Q70DX0"/>
<dbReference type="OrthoDB" id="4204852at2"/>
<reference evidence="12" key="3">
    <citation type="submission" date="2015-07" db="EMBL/GenBank/DDBJ databases">
        <authorList>
            <person name="Ju K.-S."/>
            <person name="Doroghazi J.R."/>
            <person name="Metcalf W.W."/>
        </authorList>
    </citation>
    <scope>NUCLEOTIDE SEQUENCE [LARGE SCALE GENOMIC DNA]</scope>
    <source>
        <strain evidence="12">NRRL 2290</strain>
    </source>
</reference>
<dbReference type="GO" id="GO:0000287">
    <property type="term" value="F:magnesium ion binding"/>
    <property type="evidence" value="ECO:0007669"/>
    <property type="project" value="UniProtKB-UniRule"/>
</dbReference>
<proteinExistence type="inferred from homology"/>
<evidence type="ECO:0000256" key="5">
    <source>
        <dbReference type="ARBA" id="ARBA00022842"/>
    </source>
</evidence>
<dbReference type="InterPro" id="IPR004568">
    <property type="entry name" value="Ppantetheine-prot_Trfase_dom"/>
</dbReference>
<dbReference type="Gene3D" id="3.90.470.20">
    <property type="entry name" value="4'-phosphopantetheinyl transferase domain"/>
    <property type="match status" value="1"/>
</dbReference>
<keyword evidence="4 8" id="KW-0276">Fatty acid metabolism</keyword>
<reference evidence="11" key="2">
    <citation type="submission" date="2015-07" db="EMBL/GenBank/DDBJ databases">
        <title>MeaNS - Measles Nucleotide Surveillance Program.</title>
        <authorList>
            <person name="Tran T."/>
            <person name="Druce J."/>
        </authorList>
    </citation>
    <scope>NUCLEOTIDE SEQUENCE</scope>
    <source>
        <strain evidence="11">NRRL 2290</strain>
    </source>
</reference>
<evidence type="ECO:0000313" key="10">
    <source>
        <dbReference type="EMBL" id="CAE51176.1"/>
    </source>
</evidence>
<keyword evidence="8" id="KW-0963">Cytoplasm</keyword>
<feature type="domain" description="4'-phosphopantetheinyl transferase" evidence="9">
    <location>
        <begin position="21"/>
        <end position="115"/>
    </location>
</feature>
<dbReference type="InterPro" id="IPR037143">
    <property type="entry name" value="4-PPantetheinyl_Trfase_dom_sf"/>
</dbReference>
<dbReference type="Pfam" id="PF01648">
    <property type="entry name" value="ACPS"/>
    <property type="match status" value="1"/>
</dbReference>
<evidence type="ECO:0000259" key="9">
    <source>
        <dbReference type="Pfam" id="PF01648"/>
    </source>
</evidence>
<dbReference type="NCBIfam" id="TIGR00556">
    <property type="entry name" value="pantethn_trn"/>
    <property type="match status" value="1"/>
</dbReference>
<dbReference type="SUPFAM" id="SSF56214">
    <property type="entry name" value="4'-phosphopantetheinyl transferase"/>
    <property type="match status" value="1"/>
</dbReference>
<keyword evidence="12" id="KW-1185">Reference proteome</keyword>
<dbReference type="EC" id="2.7.8.7" evidence="8"/>
<name>Q70DX0_9ACTN</name>
<accession>Q70DX0</accession>
<keyword evidence="2 8" id="KW-0808">Transferase</keyword>
<evidence type="ECO:0000313" key="11">
    <source>
        <dbReference type="EMBL" id="KOG40807.1"/>
    </source>
</evidence>
<evidence type="ECO:0000256" key="3">
    <source>
        <dbReference type="ARBA" id="ARBA00022723"/>
    </source>
</evidence>
<comment type="function">
    <text evidence="8">Transfers the 4'-phosphopantetheine moiety from coenzyme A to a Ser of acyl-carrier-protein.</text>
</comment>
<comment type="cofactor">
    <cofactor evidence="8">
        <name>Mg(2+)</name>
        <dbReference type="ChEBI" id="CHEBI:18420"/>
    </cofactor>
</comment>
<comment type="subcellular location">
    <subcellularLocation>
        <location evidence="8">Cytoplasm</location>
    </subcellularLocation>
</comment>
<dbReference type="InterPro" id="IPR002582">
    <property type="entry name" value="ACPS"/>
</dbReference>
<dbReference type="EMBL" id="AJ585192">
    <property type="protein sequence ID" value="CAE51176.1"/>
    <property type="molecule type" value="Genomic_DNA"/>
</dbReference>
<evidence type="ECO:0000256" key="8">
    <source>
        <dbReference type="HAMAP-Rule" id="MF_00101"/>
    </source>
</evidence>
<reference evidence="10" key="1">
    <citation type="journal article" date="2004" name="J. Am. Chem. Soc.">
        <title>A gene cluster encoding resistomycin biosynthesis in Streptomyces resistomycificus; exploring polyketide cyclization beyond linear and angucyclic patterns.</title>
        <authorList>
            <person name="Jakobi K."/>
            <person name="Hertweck C."/>
        </authorList>
    </citation>
    <scope>NUCLEOTIDE SEQUENCE</scope>
    <source>
        <strain evidence="10">HKI 237</strain>
    </source>
</reference>
<keyword evidence="3 8" id="KW-0479">Metal-binding</keyword>
<dbReference type="RefSeq" id="WP_051870140.1">
    <property type="nucleotide sequence ID" value="NZ_KL575625.1"/>
</dbReference>
<evidence type="ECO:0000256" key="4">
    <source>
        <dbReference type="ARBA" id="ARBA00022832"/>
    </source>
</evidence>
<organism evidence="10">
    <name type="scientific">Streptomyces resistomycificus</name>
    <dbReference type="NCBI Taxonomy" id="67356"/>
    <lineage>
        <taxon>Bacteria</taxon>
        <taxon>Bacillati</taxon>
        <taxon>Actinomycetota</taxon>
        <taxon>Actinomycetes</taxon>
        <taxon>Kitasatosporales</taxon>
        <taxon>Streptomycetaceae</taxon>
        <taxon>Streptomyces</taxon>
        <taxon>Streptomyces aurantiacus group</taxon>
    </lineage>
</organism>
<evidence type="ECO:0000256" key="7">
    <source>
        <dbReference type="ARBA" id="ARBA00023160"/>
    </source>
</evidence>
<protein>
    <recommendedName>
        <fullName evidence="8">Holo-[acyl-carrier-protein] synthase</fullName>
        <shortName evidence="8">Holo-ACP synthase</shortName>
        <ecNumber evidence="8">2.7.8.7</ecNumber>
    </recommendedName>
    <alternativeName>
        <fullName evidence="8">4'-phosphopantetheinyl transferase AcpS</fullName>
    </alternativeName>
</protein>
<evidence type="ECO:0000256" key="2">
    <source>
        <dbReference type="ARBA" id="ARBA00022679"/>
    </source>
</evidence>
<feature type="binding site" evidence="8">
    <location>
        <position position="25"/>
    </location>
    <ligand>
        <name>Mg(2+)</name>
        <dbReference type="ChEBI" id="CHEBI:18420"/>
    </ligand>
</feature>
<dbReference type="GO" id="GO:0006633">
    <property type="term" value="P:fatty acid biosynthetic process"/>
    <property type="evidence" value="ECO:0007669"/>
    <property type="project" value="UniProtKB-UniRule"/>
</dbReference>
<dbReference type="EMBL" id="LGUS01000047">
    <property type="protein sequence ID" value="KOG40807.1"/>
    <property type="molecule type" value="Genomic_DNA"/>
</dbReference>
<dbReference type="STRING" id="67356.AQJ84_12425"/>